<evidence type="ECO:0000313" key="2">
    <source>
        <dbReference type="EMBL" id="PWN97449.1"/>
    </source>
</evidence>
<dbReference type="EMBL" id="KZ819295">
    <property type="protein sequence ID" value="PWN97449.1"/>
    <property type="molecule type" value="Genomic_DNA"/>
</dbReference>
<sequence>MRGAVPPRCQSRRLHRQKAHDAAEMRRAPRCCGCLRPLANACAKALQDVQSRHRRSRNGARSRRGALQARRRGASVKLEAGPRRRARRTGRPAVSQGPTDAGMRVWCWHSRTSPSCSPALQGPCLASGERREAAHFPRHSPGGSLAACLL</sequence>
<organism evidence="2 3">
    <name type="scientific">Tilletiopsis washingtonensis</name>
    <dbReference type="NCBI Taxonomy" id="58919"/>
    <lineage>
        <taxon>Eukaryota</taxon>
        <taxon>Fungi</taxon>
        <taxon>Dikarya</taxon>
        <taxon>Basidiomycota</taxon>
        <taxon>Ustilaginomycotina</taxon>
        <taxon>Exobasidiomycetes</taxon>
        <taxon>Entylomatales</taxon>
        <taxon>Entylomatales incertae sedis</taxon>
        <taxon>Tilletiopsis</taxon>
    </lineage>
</organism>
<dbReference type="AlphaFoldDB" id="A0A316Z773"/>
<dbReference type="RefSeq" id="XP_025597728.1">
    <property type="nucleotide sequence ID" value="XM_025745713.1"/>
</dbReference>
<feature type="region of interest" description="Disordered" evidence="1">
    <location>
        <begin position="1"/>
        <end position="22"/>
    </location>
</feature>
<accession>A0A316Z773</accession>
<reference evidence="2 3" key="1">
    <citation type="journal article" date="2018" name="Mol. Biol. Evol.">
        <title>Broad Genomic Sampling Reveals a Smut Pathogenic Ancestry of the Fungal Clade Ustilaginomycotina.</title>
        <authorList>
            <person name="Kijpornyongpan T."/>
            <person name="Mondo S.J."/>
            <person name="Barry K."/>
            <person name="Sandor L."/>
            <person name="Lee J."/>
            <person name="Lipzen A."/>
            <person name="Pangilinan J."/>
            <person name="LaButti K."/>
            <person name="Hainaut M."/>
            <person name="Henrissat B."/>
            <person name="Grigoriev I.V."/>
            <person name="Spatafora J.W."/>
            <person name="Aime M.C."/>
        </authorList>
    </citation>
    <scope>NUCLEOTIDE SEQUENCE [LARGE SCALE GENOMIC DNA]</scope>
    <source>
        <strain evidence="2 3">MCA 4186</strain>
    </source>
</reference>
<gene>
    <name evidence="2" type="ORF">FA09DRAFT_54730</name>
</gene>
<evidence type="ECO:0000256" key="1">
    <source>
        <dbReference type="SAM" id="MobiDB-lite"/>
    </source>
</evidence>
<keyword evidence="3" id="KW-1185">Reference proteome</keyword>
<dbReference type="Proteomes" id="UP000245946">
    <property type="component" value="Unassembled WGS sequence"/>
</dbReference>
<proteinExistence type="predicted"/>
<dbReference type="GeneID" id="37273257"/>
<protein>
    <submittedName>
        <fullName evidence="2">Uncharacterized protein</fullName>
    </submittedName>
</protein>
<feature type="compositionally biased region" description="Basic residues" evidence="1">
    <location>
        <begin position="52"/>
        <end position="74"/>
    </location>
</feature>
<feature type="region of interest" description="Disordered" evidence="1">
    <location>
        <begin position="48"/>
        <end position="99"/>
    </location>
</feature>
<name>A0A316Z773_9BASI</name>
<evidence type="ECO:0000313" key="3">
    <source>
        <dbReference type="Proteomes" id="UP000245946"/>
    </source>
</evidence>